<protein>
    <submittedName>
        <fullName evidence="2">Secreted peptide prohormone-2</fullName>
    </submittedName>
</protein>
<proteinExistence type="evidence at transcript level"/>
<keyword evidence="1" id="KW-0732">Signal</keyword>
<feature type="chain" id="PRO_5003167150" evidence="1">
    <location>
        <begin position="21"/>
        <end position="95"/>
    </location>
</feature>
<name>E3CTK7_SCHMD</name>
<feature type="signal peptide" evidence="1">
    <location>
        <begin position="1"/>
        <end position="20"/>
    </location>
</feature>
<reference evidence="2" key="2">
    <citation type="journal article" date="2010" name="PLoS Biol.">
        <title>Genome-wide analyses reveal a role for peptide hormones in planarian germline development.</title>
        <authorList>
            <person name="Collins J.J."/>
            <person name="Hou X."/>
            <person name="Romanova E.V."/>
            <person name="Lambrus B.G."/>
            <person name="Miller C.M."/>
            <person name="Saberi A."/>
            <person name="Sweedler J.V."/>
            <person name="Newmark P.A."/>
        </authorList>
    </citation>
    <scope>NUCLEOTIDE SEQUENCE</scope>
</reference>
<dbReference type="AlphaFoldDB" id="E3CTK7"/>
<dbReference type="EMBL" id="BK007032">
    <property type="protein sequence ID" value="DAA33921.1"/>
    <property type="molecule type" value="mRNA"/>
</dbReference>
<reference evidence="2" key="1">
    <citation type="submission" date="2009-12" db="EMBL/GenBank/DDBJ databases">
        <authorList>
            <person name="Collins J."/>
            <person name="Hou X."/>
            <person name="Romanova E.V."/>
            <person name="Miller C.M."/>
            <person name="Lambrus B.G."/>
            <person name="Sweedler J.V."/>
            <person name="Newmark P.A."/>
        </authorList>
    </citation>
    <scope>NUCLEOTIDE SEQUENCE</scope>
</reference>
<accession>E3CTK7</accession>
<evidence type="ECO:0000313" key="2">
    <source>
        <dbReference type="EMBL" id="DAA33921.1"/>
    </source>
</evidence>
<organism evidence="2">
    <name type="scientific">Schmidtea mediterranea</name>
    <name type="common">Freshwater planarian flatworm</name>
    <dbReference type="NCBI Taxonomy" id="79327"/>
    <lineage>
        <taxon>Eukaryota</taxon>
        <taxon>Metazoa</taxon>
        <taxon>Spiralia</taxon>
        <taxon>Lophotrochozoa</taxon>
        <taxon>Platyhelminthes</taxon>
        <taxon>Rhabditophora</taxon>
        <taxon>Seriata</taxon>
        <taxon>Tricladida</taxon>
        <taxon>Continenticola</taxon>
        <taxon>Geoplanoidea</taxon>
        <taxon>Dugesiidae</taxon>
        <taxon>Schmidtea</taxon>
    </lineage>
</organism>
<sequence length="95" mass="11026">MAIKILYSFLSILFCISVQGEFYQNFPADSNPCDELCEPQNLCDKLCSSYQNSDFEHEDAKRAVFLRLGRNIKRAPFLRLGRSQQKKSKFLRLGK</sequence>
<evidence type="ECO:0000256" key="1">
    <source>
        <dbReference type="SAM" id="SignalP"/>
    </source>
</evidence>